<proteinExistence type="predicted"/>
<gene>
    <name evidence="5" type="ORF">P43SY_003841</name>
</gene>
<sequence>MEQEHAASLTARAVKQVLPDRAIVTKDARVMMNTATSMFTLYLTSFAHEASVKQKRGTITLKDVLSALRETEFDHFIEPIEQCLQGTKAADAAKRARKQAMKDAVDASAAGAAVGDGAAVDDPTNVDMDADAAEVQDDDDDDQADALTGEESVDEDTAAPGVERDAIDGDDSDEDTERPEPEEDDLPMDEVVDGGEP</sequence>
<keyword evidence="2" id="KW-0539">Nucleus</keyword>
<reference evidence="5" key="1">
    <citation type="submission" date="2021-12" db="EMBL/GenBank/DDBJ databases">
        <title>Prjna785345.</title>
        <authorList>
            <person name="Rujirawat T."/>
            <person name="Krajaejun T."/>
        </authorList>
    </citation>
    <scope>NUCLEOTIDE SEQUENCE</scope>
    <source>
        <strain evidence="5">Pi057C3</strain>
    </source>
</reference>
<dbReference type="GO" id="GO:0006974">
    <property type="term" value="P:DNA damage response"/>
    <property type="evidence" value="ECO:0007669"/>
    <property type="project" value="TreeGrafter"/>
</dbReference>
<dbReference type="GO" id="GO:0008623">
    <property type="term" value="C:CHRAC"/>
    <property type="evidence" value="ECO:0007669"/>
    <property type="project" value="TreeGrafter"/>
</dbReference>
<evidence type="ECO:0000256" key="3">
    <source>
        <dbReference type="SAM" id="MobiDB-lite"/>
    </source>
</evidence>
<accession>A0AAD5LDC7</accession>
<dbReference type="InterPro" id="IPR003958">
    <property type="entry name" value="CBFA_NFYB_domain"/>
</dbReference>
<protein>
    <recommendedName>
        <fullName evidence="4">Transcription factor CBF/NF-Y/archaeal histone domain-containing protein</fullName>
    </recommendedName>
</protein>
<dbReference type="GO" id="GO:0031490">
    <property type="term" value="F:chromatin DNA binding"/>
    <property type="evidence" value="ECO:0007669"/>
    <property type="project" value="TreeGrafter"/>
</dbReference>
<dbReference type="Gene3D" id="1.10.20.10">
    <property type="entry name" value="Histone, subunit A"/>
    <property type="match status" value="1"/>
</dbReference>
<dbReference type="GO" id="GO:0046982">
    <property type="term" value="F:protein heterodimerization activity"/>
    <property type="evidence" value="ECO:0007669"/>
    <property type="project" value="InterPro"/>
</dbReference>
<dbReference type="CDD" id="cd22928">
    <property type="entry name" value="HFD_POLE3_DPB4"/>
    <property type="match status" value="1"/>
</dbReference>
<keyword evidence="6" id="KW-1185">Reference proteome</keyword>
<feature type="region of interest" description="Disordered" evidence="3">
    <location>
        <begin position="133"/>
        <end position="197"/>
    </location>
</feature>
<feature type="domain" description="Transcription factor CBF/NF-Y/archaeal histone" evidence="4">
    <location>
        <begin position="13"/>
        <end position="68"/>
    </location>
</feature>
<dbReference type="Pfam" id="PF00808">
    <property type="entry name" value="CBFD_NFYB_HMF"/>
    <property type="match status" value="1"/>
</dbReference>
<name>A0AAD5LDC7_PYTIN</name>
<dbReference type="SUPFAM" id="SSF47113">
    <property type="entry name" value="Histone-fold"/>
    <property type="match status" value="1"/>
</dbReference>
<dbReference type="GO" id="GO:0008622">
    <property type="term" value="C:epsilon DNA polymerase complex"/>
    <property type="evidence" value="ECO:0007669"/>
    <property type="project" value="TreeGrafter"/>
</dbReference>
<feature type="compositionally biased region" description="Acidic residues" evidence="3">
    <location>
        <begin position="168"/>
        <end position="197"/>
    </location>
</feature>
<comment type="subcellular location">
    <subcellularLocation>
        <location evidence="1">Nucleus</location>
    </subcellularLocation>
</comment>
<feature type="compositionally biased region" description="Acidic residues" evidence="3">
    <location>
        <begin position="133"/>
        <end position="144"/>
    </location>
</feature>
<dbReference type="GO" id="GO:0031507">
    <property type="term" value="P:heterochromatin formation"/>
    <property type="evidence" value="ECO:0007669"/>
    <property type="project" value="TreeGrafter"/>
</dbReference>
<dbReference type="PANTHER" id="PTHR46172:SF1">
    <property type="entry name" value="DNA POLYMERASE EPSILON SUBUNIT 3"/>
    <property type="match status" value="1"/>
</dbReference>
<dbReference type="EMBL" id="JAKCXM010000394">
    <property type="protein sequence ID" value="KAJ0394643.1"/>
    <property type="molecule type" value="Genomic_DNA"/>
</dbReference>
<dbReference type="Proteomes" id="UP001209570">
    <property type="component" value="Unassembled WGS sequence"/>
</dbReference>
<dbReference type="InterPro" id="IPR009072">
    <property type="entry name" value="Histone-fold"/>
</dbReference>
<dbReference type="InterPro" id="IPR051377">
    <property type="entry name" value="DNA_Pol-Epsilon_Subunit"/>
</dbReference>
<evidence type="ECO:0000313" key="5">
    <source>
        <dbReference type="EMBL" id="KAJ0394643.1"/>
    </source>
</evidence>
<evidence type="ECO:0000256" key="1">
    <source>
        <dbReference type="ARBA" id="ARBA00004123"/>
    </source>
</evidence>
<evidence type="ECO:0000259" key="4">
    <source>
        <dbReference type="Pfam" id="PF00808"/>
    </source>
</evidence>
<dbReference type="GO" id="GO:0006272">
    <property type="term" value="P:leading strand elongation"/>
    <property type="evidence" value="ECO:0007669"/>
    <property type="project" value="TreeGrafter"/>
</dbReference>
<dbReference type="PANTHER" id="PTHR46172">
    <property type="entry name" value="DNA POLYMERASE EPSILON SUBUNIT 3"/>
    <property type="match status" value="1"/>
</dbReference>
<dbReference type="AlphaFoldDB" id="A0AAD5LDC7"/>
<evidence type="ECO:0000256" key="2">
    <source>
        <dbReference type="ARBA" id="ARBA00023242"/>
    </source>
</evidence>
<organism evidence="5 6">
    <name type="scientific">Pythium insidiosum</name>
    <name type="common">Pythiosis disease agent</name>
    <dbReference type="NCBI Taxonomy" id="114742"/>
    <lineage>
        <taxon>Eukaryota</taxon>
        <taxon>Sar</taxon>
        <taxon>Stramenopiles</taxon>
        <taxon>Oomycota</taxon>
        <taxon>Peronosporomycetes</taxon>
        <taxon>Pythiales</taxon>
        <taxon>Pythiaceae</taxon>
        <taxon>Pythium</taxon>
    </lineage>
</organism>
<comment type="caution">
    <text evidence="5">The sequence shown here is derived from an EMBL/GenBank/DDBJ whole genome shotgun (WGS) entry which is preliminary data.</text>
</comment>
<evidence type="ECO:0000313" key="6">
    <source>
        <dbReference type="Proteomes" id="UP001209570"/>
    </source>
</evidence>